<evidence type="ECO:0000313" key="8">
    <source>
        <dbReference type="EMBL" id="PKI71325.1"/>
    </source>
</evidence>
<evidence type="ECO:0000256" key="5">
    <source>
        <dbReference type="ARBA" id="ARBA00022989"/>
    </source>
</evidence>
<dbReference type="OrthoDB" id="1890267at2759"/>
<evidence type="ECO:0000256" key="3">
    <source>
        <dbReference type="ARBA" id="ARBA00022692"/>
    </source>
</evidence>
<organism evidence="8 9">
    <name type="scientific">Punica granatum</name>
    <name type="common">Pomegranate</name>
    <dbReference type="NCBI Taxonomy" id="22663"/>
    <lineage>
        <taxon>Eukaryota</taxon>
        <taxon>Viridiplantae</taxon>
        <taxon>Streptophyta</taxon>
        <taxon>Embryophyta</taxon>
        <taxon>Tracheophyta</taxon>
        <taxon>Spermatophyta</taxon>
        <taxon>Magnoliopsida</taxon>
        <taxon>eudicotyledons</taxon>
        <taxon>Gunneridae</taxon>
        <taxon>Pentapetalae</taxon>
        <taxon>rosids</taxon>
        <taxon>malvids</taxon>
        <taxon>Myrtales</taxon>
        <taxon>Lythraceae</taxon>
        <taxon>Punica</taxon>
    </lineage>
</organism>
<dbReference type="PANTHER" id="PTHR31587">
    <property type="entry name" value="TRANSMEMBRANE PROTEIN (DUF2215)"/>
    <property type="match status" value="1"/>
</dbReference>
<keyword evidence="7" id="KW-0539">Nucleus</keyword>
<comment type="subcellular location">
    <subcellularLocation>
        <location evidence="1">Nucleus inner membrane</location>
        <topology evidence="1">Multi-pass membrane protein</topology>
        <orientation evidence="1">Nucleoplasmic side</orientation>
    </subcellularLocation>
</comment>
<dbReference type="STRING" id="22663.A0A2I0KS75"/>
<evidence type="ECO:0000256" key="2">
    <source>
        <dbReference type="ARBA" id="ARBA00005748"/>
    </source>
</evidence>
<evidence type="ECO:0000256" key="6">
    <source>
        <dbReference type="ARBA" id="ARBA00023136"/>
    </source>
</evidence>
<protein>
    <submittedName>
        <fullName evidence="8">Uncharacterized protein</fullName>
    </submittedName>
</protein>
<accession>A0A2I0KS75</accession>
<evidence type="ECO:0000313" key="9">
    <source>
        <dbReference type="Proteomes" id="UP000233551"/>
    </source>
</evidence>
<dbReference type="AlphaFoldDB" id="A0A2I0KS75"/>
<evidence type="ECO:0000256" key="1">
    <source>
        <dbReference type="ARBA" id="ARBA00004575"/>
    </source>
</evidence>
<proteinExistence type="inferred from homology"/>
<dbReference type="PANTHER" id="PTHR31587:SF4">
    <property type="entry name" value="TRANSMEMBRANE PROTEIN (DUF2215)"/>
    <property type="match status" value="1"/>
</dbReference>
<gene>
    <name evidence="8" type="ORF">CRG98_008325</name>
</gene>
<keyword evidence="9" id="KW-1185">Reference proteome</keyword>
<keyword evidence="3" id="KW-0812">Transmembrane</keyword>
<dbReference type="InterPro" id="IPR019358">
    <property type="entry name" value="NEMP_fam"/>
</dbReference>
<dbReference type="GO" id="GO:0005637">
    <property type="term" value="C:nuclear inner membrane"/>
    <property type="evidence" value="ECO:0007669"/>
    <property type="project" value="UniProtKB-SubCell"/>
</dbReference>
<keyword evidence="5" id="KW-1133">Transmembrane helix</keyword>
<comment type="caution">
    <text evidence="8">The sequence shown here is derived from an EMBL/GenBank/DDBJ whole genome shotgun (WGS) entry which is preliminary data.</text>
</comment>
<evidence type="ECO:0000256" key="4">
    <source>
        <dbReference type="ARBA" id="ARBA00022729"/>
    </source>
</evidence>
<name>A0A2I0KS75_PUNGR</name>
<keyword evidence="4" id="KW-0732">Signal</keyword>
<comment type="similarity">
    <text evidence="2">Belongs to the NEMP family.</text>
</comment>
<dbReference type="EMBL" id="PGOL01000385">
    <property type="protein sequence ID" value="PKI71325.1"/>
    <property type="molecule type" value="Genomic_DNA"/>
</dbReference>
<dbReference type="Pfam" id="PF10225">
    <property type="entry name" value="NEMP"/>
    <property type="match status" value="1"/>
</dbReference>
<evidence type="ECO:0000256" key="7">
    <source>
        <dbReference type="ARBA" id="ARBA00023242"/>
    </source>
</evidence>
<reference evidence="8 9" key="1">
    <citation type="submission" date="2017-11" db="EMBL/GenBank/DDBJ databases">
        <title>De-novo sequencing of pomegranate (Punica granatum L.) genome.</title>
        <authorList>
            <person name="Akparov Z."/>
            <person name="Amiraslanov A."/>
            <person name="Hajiyeva S."/>
            <person name="Abbasov M."/>
            <person name="Kaur K."/>
            <person name="Hamwieh A."/>
            <person name="Solovyev V."/>
            <person name="Salamov A."/>
            <person name="Braich B."/>
            <person name="Kosarev P."/>
            <person name="Mahmoud A."/>
            <person name="Hajiyev E."/>
            <person name="Babayeva S."/>
            <person name="Izzatullayeva V."/>
            <person name="Mammadov A."/>
            <person name="Mammadov A."/>
            <person name="Sharifova S."/>
            <person name="Ojaghi J."/>
            <person name="Eynullazada K."/>
            <person name="Bayramov B."/>
            <person name="Abdulazimova A."/>
            <person name="Shahmuradov I."/>
        </authorList>
    </citation>
    <scope>NUCLEOTIDE SEQUENCE [LARGE SCALE GENOMIC DNA]</scope>
    <source>
        <strain evidence="9">cv. AG2017</strain>
        <tissue evidence="8">Leaf</tissue>
    </source>
</reference>
<dbReference type="Proteomes" id="UP000233551">
    <property type="component" value="Unassembled WGS sequence"/>
</dbReference>
<dbReference type="GeneID" id="116201252"/>
<keyword evidence="6" id="KW-0472">Membrane</keyword>
<sequence length="509" mass="57067">MGTGKRVRIFTGSLRVVLLLSSSVLFFAVYSAAGSTLEIAKPTSLQLSPSILVDKSPGSRPGVSVLCERVHIHGLSRIKHLRKMAYSVKVKVFSQSGSHQPTKFEVCFHRNSSLGVCKCPQSQWEKVGKGSWSRPMSPFDGKILDIRVGRLSSDVLNTFEVSVEEEFFLYRVVLLLLGLVLMTSASSLSQSLIFFYSSAMAVGIILVILVVLFQGMRLLPTGRKNSLAIFIYSSLIGLGSFLLHYLPGLLRTILVEMGISEDMYNPLAMFLLAFLVLTGAWLGFWVVRKLILTEDGSIDIGTSNFVAWSIRIISSLMILQCSLDPILAAEALILGITISSLLGRVARLRFLRRLYRKLLSSPKGGDKRSKKESPSFQDPYEESAPSIKFSPISSNSLYRGYEQSPSQRPSTPEPLFRRQGLGQSPSQQPSTPETFYSTFHTTPERRHYSEDEWKMITRDCTKKSLEELVSSPEFSKWAVANAERITLAPRNDNTRTSFYDRLRKWLPWH</sequence>